<reference evidence="2" key="1">
    <citation type="journal article" date="2019" name="MBio">
        <title>Virus Genomes from Deep Sea Sediments Expand the Ocean Megavirome and Support Independent Origins of Viral Gigantism.</title>
        <authorList>
            <person name="Backstrom D."/>
            <person name="Yutin N."/>
            <person name="Jorgensen S.L."/>
            <person name="Dharamshi J."/>
            <person name="Homa F."/>
            <person name="Zaremba-Niedwiedzka K."/>
            <person name="Spang A."/>
            <person name="Wolf Y.I."/>
            <person name="Koonin E.V."/>
            <person name="Ettema T.J."/>
        </authorList>
    </citation>
    <scope>NUCLEOTIDE SEQUENCE</scope>
</reference>
<feature type="transmembrane region" description="Helical" evidence="1">
    <location>
        <begin position="65"/>
        <end position="86"/>
    </location>
</feature>
<keyword evidence="1" id="KW-0812">Transmembrane</keyword>
<keyword evidence="1" id="KW-1133">Transmembrane helix</keyword>
<accession>A0A481YU69</accession>
<feature type="transmembrane region" description="Helical" evidence="1">
    <location>
        <begin position="92"/>
        <end position="110"/>
    </location>
</feature>
<dbReference type="EMBL" id="MK500335">
    <property type="protein sequence ID" value="QBK86748.1"/>
    <property type="molecule type" value="Genomic_DNA"/>
</dbReference>
<gene>
    <name evidence="2" type="ORF">LCMAC103_00790</name>
</gene>
<proteinExistence type="predicted"/>
<feature type="transmembrane region" description="Helical" evidence="1">
    <location>
        <begin position="36"/>
        <end position="53"/>
    </location>
</feature>
<keyword evidence="1" id="KW-0472">Membrane</keyword>
<organism evidence="2">
    <name type="scientific">Marseillevirus LCMAC103</name>
    <dbReference type="NCBI Taxonomy" id="2506604"/>
    <lineage>
        <taxon>Viruses</taxon>
        <taxon>Varidnaviria</taxon>
        <taxon>Bamfordvirae</taxon>
        <taxon>Nucleocytoviricota</taxon>
        <taxon>Megaviricetes</taxon>
        <taxon>Pimascovirales</taxon>
        <taxon>Pimascovirales incertae sedis</taxon>
        <taxon>Marseilleviridae</taxon>
    </lineage>
</organism>
<protein>
    <submittedName>
        <fullName evidence="2">Uncharacterized protein</fullName>
    </submittedName>
</protein>
<name>A0A481YU69_9VIRU</name>
<sequence>MPDRLAPAIGVLLVAFLVAALLDIVAHRCAGVPPTVTLVLIVALAFPLLLARSARGYYAASAKRIYEGVFKFGVVVVVAAAGLSLADAHKRPFGVYAGVSFAVLFAAYLVHGGATSGFYQLPGPK</sequence>
<evidence type="ECO:0000256" key="1">
    <source>
        <dbReference type="SAM" id="Phobius"/>
    </source>
</evidence>
<evidence type="ECO:0000313" key="2">
    <source>
        <dbReference type="EMBL" id="QBK86748.1"/>
    </source>
</evidence>